<keyword evidence="2" id="KW-1185">Reference proteome</keyword>
<evidence type="ECO:0000313" key="2">
    <source>
        <dbReference type="Proteomes" id="UP000815677"/>
    </source>
</evidence>
<accession>A0ABQ0MD33</accession>
<gene>
    <name evidence="1" type="ORF">MCHLO_17202</name>
</gene>
<protein>
    <recommendedName>
        <fullName evidence="3">Protein kinase domain-containing protein</fullName>
    </recommendedName>
</protein>
<sequence>MQAQAPAKPPSRSLIRSVLSRLKGKKSTPSNQSVSFFNGASNFSVTGSNFVVDQRRITSIVQAAPVMDREHNVELVEITRLTLEDEFVACRGSRLYTARIEGRAVIIRVYESHDANEARDRDVKLNTGLFHPNYIKIIGASVPKSPDVFVIYQGDLHSTASHKVASFLHEDLKTTLRESYQLVQDIVLALMYFRDRYDLFNKHDLCPADFDLLVDARGRVKLAITTVAATWRHRKWFSRKALVHKTVDEDCPQGREIPLLDFLCEPVIKRREWIFWHHVNWVDSRSIYYGKPPRSATLPRAGLRRYIGWPTTLRHGTLELILESTIIEICMLSRATHIPFIREDARVDNYWPTHCCAGYHREEIQLSNVSLGRAGVTDILSDLAPLAGTRCGICNQIVPSQEELWPARPKAPARDPRRGYCENYYVARPPHGWNEDLAQQYPFGKVSDTVEEEKWEEYLACTQEDKAGMTADRLARRRRIMRSTNIEPEWDIAT</sequence>
<dbReference type="Proteomes" id="UP000815677">
    <property type="component" value="Unassembled WGS sequence"/>
</dbReference>
<evidence type="ECO:0000313" key="1">
    <source>
        <dbReference type="EMBL" id="GAT61152.1"/>
    </source>
</evidence>
<proteinExistence type="predicted"/>
<name>A0ABQ0MD33_MYCCL</name>
<reference evidence="1" key="1">
    <citation type="submission" date="2014-09" db="EMBL/GenBank/DDBJ databases">
        <title>Genome sequence of the luminous mushroom Mycena chlorophos for searching fungal bioluminescence genes.</title>
        <authorList>
            <person name="Tanaka Y."/>
            <person name="Kasuga D."/>
            <person name="Oba Y."/>
            <person name="Hase S."/>
            <person name="Sato K."/>
            <person name="Oba Y."/>
            <person name="Sakakibara Y."/>
        </authorList>
    </citation>
    <scope>NUCLEOTIDE SEQUENCE</scope>
</reference>
<dbReference type="EMBL" id="DF849984">
    <property type="protein sequence ID" value="GAT61152.1"/>
    <property type="molecule type" value="Genomic_DNA"/>
</dbReference>
<evidence type="ECO:0008006" key="3">
    <source>
        <dbReference type="Google" id="ProtNLM"/>
    </source>
</evidence>
<organism evidence="1 2">
    <name type="scientific">Mycena chlorophos</name>
    <name type="common">Agaric fungus</name>
    <name type="synonym">Agaricus chlorophos</name>
    <dbReference type="NCBI Taxonomy" id="658473"/>
    <lineage>
        <taxon>Eukaryota</taxon>
        <taxon>Fungi</taxon>
        <taxon>Dikarya</taxon>
        <taxon>Basidiomycota</taxon>
        <taxon>Agaricomycotina</taxon>
        <taxon>Agaricomycetes</taxon>
        <taxon>Agaricomycetidae</taxon>
        <taxon>Agaricales</taxon>
        <taxon>Marasmiineae</taxon>
        <taxon>Mycenaceae</taxon>
        <taxon>Mycena</taxon>
    </lineage>
</organism>